<dbReference type="SMART" id="SM00345">
    <property type="entry name" value="HTH_GNTR"/>
    <property type="match status" value="1"/>
</dbReference>
<dbReference type="GO" id="GO:0003677">
    <property type="term" value="F:DNA binding"/>
    <property type="evidence" value="ECO:0007669"/>
    <property type="project" value="UniProtKB-KW"/>
</dbReference>
<protein>
    <submittedName>
        <fullName evidence="5">FadR family transcriptional regulator</fullName>
    </submittedName>
</protein>
<evidence type="ECO:0000256" key="3">
    <source>
        <dbReference type="ARBA" id="ARBA00023163"/>
    </source>
</evidence>
<sequence length="255" mass="27909">MTEREAVSRGSLPSHTARRILRDVQARGLEPGDALTDEAGLIEQYNVSRGTLREALRLLTFLGAITIRSGPQGGPRLATPSPAVVGSAMGMVVQFRGATLRTVFEARTAIEPSVAALAASNRKDTDLERLDESVTALRAAQRVPGPEYAVQSGLFHLRVAEASHNEVLATVVPALAAMTTTVPWRYPRGSRPELTERISTVVEAIRMSDSAAAAEAITSMFQWLMDDLQRNQRAKMETRIRWPDVDEVLAEQRHD</sequence>
<evidence type="ECO:0000313" key="6">
    <source>
        <dbReference type="Proteomes" id="UP000586918"/>
    </source>
</evidence>
<evidence type="ECO:0000256" key="1">
    <source>
        <dbReference type="ARBA" id="ARBA00023015"/>
    </source>
</evidence>
<comment type="caution">
    <text evidence="5">The sequence shown here is derived from an EMBL/GenBank/DDBJ whole genome shotgun (WGS) entry which is preliminary data.</text>
</comment>
<keyword evidence="6" id="KW-1185">Reference proteome</keyword>
<keyword evidence="3" id="KW-0804">Transcription</keyword>
<dbReference type="SMART" id="SM00895">
    <property type="entry name" value="FCD"/>
    <property type="match status" value="1"/>
</dbReference>
<organism evidence="5 6">
    <name type="scientific">Pseudonocardia bannensis</name>
    <dbReference type="NCBI Taxonomy" id="630973"/>
    <lineage>
        <taxon>Bacteria</taxon>
        <taxon>Bacillati</taxon>
        <taxon>Actinomycetota</taxon>
        <taxon>Actinomycetes</taxon>
        <taxon>Pseudonocardiales</taxon>
        <taxon>Pseudonocardiaceae</taxon>
        <taxon>Pseudonocardia</taxon>
    </lineage>
</organism>
<dbReference type="InterPro" id="IPR011711">
    <property type="entry name" value="GntR_C"/>
</dbReference>
<dbReference type="SUPFAM" id="SSF48008">
    <property type="entry name" value="GntR ligand-binding domain-like"/>
    <property type="match status" value="1"/>
</dbReference>
<accession>A0A848DHS6</accession>
<dbReference type="InterPro" id="IPR000524">
    <property type="entry name" value="Tscrpt_reg_HTH_GntR"/>
</dbReference>
<name>A0A848DHS6_9PSEU</name>
<dbReference type="SUPFAM" id="SSF46785">
    <property type="entry name" value="Winged helix' DNA-binding domain"/>
    <property type="match status" value="1"/>
</dbReference>
<gene>
    <name evidence="5" type="ORF">HF519_11160</name>
</gene>
<dbReference type="AlphaFoldDB" id="A0A848DHS6"/>
<dbReference type="Pfam" id="PF00392">
    <property type="entry name" value="GntR"/>
    <property type="match status" value="1"/>
</dbReference>
<dbReference type="PANTHER" id="PTHR43537">
    <property type="entry name" value="TRANSCRIPTIONAL REGULATOR, GNTR FAMILY"/>
    <property type="match status" value="1"/>
</dbReference>
<evidence type="ECO:0000313" key="5">
    <source>
        <dbReference type="EMBL" id="NMH92116.1"/>
    </source>
</evidence>
<dbReference type="EMBL" id="JAAXKZ010000031">
    <property type="protein sequence ID" value="NMH92116.1"/>
    <property type="molecule type" value="Genomic_DNA"/>
</dbReference>
<dbReference type="Pfam" id="PF07729">
    <property type="entry name" value="FCD"/>
    <property type="match status" value="1"/>
</dbReference>
<proteinExistence type="predicted"/>
<dbReference type="PANTHER" id="PTHR43537:SF5">
    <property type="entry name" value="UXU OPERON TRANSCRIPTIONAL REGULATOR"/>
    <property type="match status" value="1"/>
</dbReference>
<dbReference type="Proteomes" id="UP000586918">
    <property type="component" value="Unassembled WGS sequence"/>
</dbReference>
<dbReference type="RefSeq" id="WP_169412832.1">
    <property type="nucleotide sequence ID" value="NZ_JAAXKZ010000031.1"/>
</dbReference>
<dbReference type="Gene3D" id="1.20.120.530">
    <property type="entry name" value="GntR ligand-binding domain-like"/>
    <property type="match status" value="1"/>
</dbReference>
<dbReference type="Gene3D" id="1.10.10.10">
    <property type="entry name" value="Winged helix-like DNA-binding domain superfamily/Winged helix DNA-binding domain"/>
    <property type="match status" value="1"/>
</dbReference>
<reference evidence="5 6" key="1">
    <citation type="submission" date="2020-04" db="EMBL/GenBank/DDBJ databases">
        <authorList>
            <person name="Klaysubun C."/>
            <person name="Duangmal K."/>
            <person name="Lipun K."/>
        </authorList>
    </citation>
    <scope>NUCLEOTIDE SEQUENCE [LARGE SCALE GENOMIC DNA]</scope>
    <source>
        <strain evidence="5 6">DSM 45300</strain>
    </source>
</reference>
<dbReference type="InterPro" id="IPR008920">
    <property type="entry name" value="TF_FadR/GntR_C"/>
</dbReference>
<dbReference type="GO" id="GO:0003700">
    <property type="term" value="F:DNA-binding transcription factor activity"/>
    <property type="evidence" value="ECO:0007669"/>
    <property type="project" value="InterPro"/>
</dbReference>
<keyword evidence="1" id="KW-0805">Transcription regulation</keyword>
<keyword evidence="2" id="KW-0238">DNA-binding</keyword>
<dbReference type="PROSITE" id="PS50949">
    <property type="entry name" value="HTH_GNTR"/>
    <property type="match status" value="1"/>
</dbReference>
<dbReference type="InterPro" id="IPR036388">
    <property type="entry name" value="WH-like_DNA-bd_sf"/>
</dbReference>
<dbReference type="InterPro" id="IPR036390">
    <property type="entry name" value="WH_DNA-bd_sf"/>
</dbReference>
<evidence type="ECO:0000259" key="4">
    <source>
        <dbReference type="PROSITE" id="PS50949"/>
    </source>
</evidence>
<feature type="domain" description="HTH gntR-type" evidence="4">
    <location>
        <begin position="10"/>
        <end position="80"/>
    </location>
</feature>
<evidence type="ECO:0000256" key="2">
    <source>
        <dbReference type="ARBA" id="ARBA00023125"/>
    </source>
</evidence>